<dbReference type="PANTHER" id="PTHR11552:SF115">
    <property type="entry name" value="DEHYDROGENASE XPTC-RELATED"/>
    <property type="match status" value="1"/>
</dbReference>
<reference evidence="4" key="1">
    <citation type="submission" date="2020-04" db="EMBL/GenBank/DDBJ databases">
        <title>Draft genome resource of the tomato pathogen Pseudocercospora fuligena.</title>
        <authorList>
            <person name="Zaccaron A."/>
        </authorList>
    </citation>
    <scope>NUCLEOTIDE SEQUENCE</scope>
    <source>
        <strain evidence="4">PF001</strain>
    </source>
</reference>
<dbReference type="PROSITE" id="PS00624">
    <property type="entry name" value="GMC_OXRED_2"/>
    <property type="match status" value="1"/>
</dbReference>
<dbReference type="PIRSF" id="PIRSF000137">
    <property type="entry name" value="Alcohol_oxidase"/>
    <property type="match status" value="1"/>
</dbReference>
<organism evidence="4 5">
    <name type="scientific">Pseudocercospora fuligena</name>
    <dbReference type="NCBI Taxonomy" id="685502"/>
    <lineage>
        <taxon>Eukaryota</taxon>
        <taxon>Fungi</taxon>
        <taxon>Dikarya</taxon>
        <taxon>Ascomycota</taxon>
        <taxon>Pezizomycotina</taxon>
        <taxon>Dothideomycetes</taxon>
        <taxon>Dothideomycetidae</taxon>
        <taxon>Mycosphaerellales</taxon>
        <taxon>Mycosphaerellaceae</taxon>
        <taxon>Pseudocercospora</taxon>
    </lineage>
</organism>
<comment type="similarity">
    <text evidence="1">Belongs to the GMC oxidoreductase family.</text>
</comment>
<dbReference type="Proteomes" id="UP000660729">
    <property type="component" value="Unassembled WGS sequence"/>
</dbReference>
<dbReference type="InterPro" id="IPR000172">
    <property type="entry name" value="GMC_OxRdtase_N"/>
</dbReference>
<dbReference type="OrthoDB" id="269227at2759"/>
<keyword evidence="5" id="KW-1185">Reference proteome</keyword>
<evidence type="ECO:0000259" key="3">
    <source>
        <dbReference type="PROSITE" id="PS00624"/>
    </source>
</evidence>
<dbReference type="PANTHER" id="PTHR11552">
    <property type="entry name" value="GLUCOSE-METHANOL-CHOLINE GMC OXIDOREDUCTASE"/>
    <property type="match status" value="1"/>
</dbReference>
<feature type="chain" id="PRO_5034416665" evidence="2">
    <location>
        <begin position="19"/>
        <end position="613"/>
    </location>
</feature>
<accession>A0A8H6VQ36</accession>
<evidence type="ECO:0000256" key="2">
    <source>
        <dbReference type="SAM" id="SignalP"/>
    </source>
</evidence>
<dbReference type="GO" id="GO:0016614">
    <property type="term" value="F:oxidoreductase activity, acting on CH-OH group of donors"/>
    <property type="evidence" value="ECO:0007669"/>
    <property type="project" value="InterPro"/>
</dbReference>
<dbReference type="Pfam" id="PF00732">
    <property type="entry name" value="GMC_oxred_N"/>
    <property type="match status" value="1"/>
</dbReference>
<dbReference type="GO" id="GO:0050660">
    <property type="term" value="F:flavin adenine dinucleotide binding"/>
    <property type="evidence" value="ECO:0007669"/>
    <property type="project" value="InterPro"/>
</dbReference>
<dbReference type="InterPro" id="IPR036188">
    <property type="entry name" value="FAD/NAD-bd_sf"/>
</dbReference>
<sequence>MEWWTLAISLLLIPLSSALPSISDPKAFNHTYDYVIVGAGPAGLVVANRLSEDPEVTVLIVEYGYLDNNKSILVPYESVHSQPYANQYNITSAPMKNLGNKRHPVYVGATVGGGSVINGLYFNRGSKADYDAWEQLGNPGWGWNGLLPYFLKSTNFSSPEISPDWHPTFGADAWGADGPVHVSIVPFEWPQQKVFRDAFAEMEIPLINEANDGSQVGLGWVPNSVNPDTRTRSDARTAYHDSACARNNVQLLTGTKARRILFDNDKTAVGVDLTGRDHDWRVIVNASKEVIVAAGAIWSPNLLQISGIGPQEMLKNAGVPVVHDSPGVGLNFQDTPTVIMRFNLTTNLHPSGDNMNDPTFYQLAKHQYESQRNGPFLQGHPNNVAFLSLRQITREATSIVDSVSEQSQAPAEYLPGLYGQKATAGYKAQLEILTTLLSGNESSILEFPFPADSLPQLNLLQKPLSRGTITLNASDPDLGPYVDYNVLANPLDAEMLVAMIKWTRSFFETNSIRKLGPEELIPGPEVRSQEALIAALSKDSLLVPQSNHQTGTCSMMPEELGGVVGPDLLVYGVKHLSVVDSSIFPMLPAARLVSTVYAVAEKAADTIKSRSEV</sequence>
<dbReference type="SUPFAM" id="SSF54373">
    <property type="entry name" value="FAD-linked reductases, C-terminal domain"/>
    <property type="match status" value="1"/>
</dbReference>
<dbReference type="GO" id="GO:0044550">
    <property type="term" value="P:secondary metabolite biosynthetic process"/>
    <property type="evidence" value="ECO:0007669"/>
    <property type="project" value="TreeGrafter"/>
</dbReference>
<proteinExistence type="inferred from homology"/>
<evidence type="ECO:0000313" key="4">
    <source>
        <dbReference type="EMBL" id="KAF7194780.1"/>
    </source>
</evidence>
<dbReference type="Gene3D" id="3.50.50.60">
    <property type="entry name" value="FAD/NAD(P)-binding domain"/>
    <property type="match status" value="1"/>
</dbReference>
<feature type="signal peptide" evidence="2">
    <location>
        <begin position="1"/>
        <end position="18"/>
    </location>
</feature>
<comment type="caution">
    <text evidence="4">The sequence shown here is derived from an EMBL/GenBank/DDBJ whole genome shotgun (WGS) entry which is preliminary data.</text>
</comment>
<dbReference type="InterPro" id="IPR012132">
    <property type="entry name" value="GMC_OxRdtase"/>
</dbReference>
<dbReference type="EMBL" id="JABCIY010000055">
    <property type="protein sequence ID" value="KAF7194780.1"/>
    <property type="molecule type" value="Genomic_DNA"/>
</dbReference>
<keyword evidence="2" id="KW-0732">Signal</keyword>
<dbReference type="Gene3D" id="3.30.560.10">
    <property type="entry name" value="Glucose Oxidase, domain 3"/>
    <property type="match status" value="1"/>
</dbReference>
<dbReference type="SUPFAM" id="SSF51905">
    <property type="entry name" value="FAD/NAD(P)-binding domain"/>
    <property type="match status" value="1"/>
</dbReference>
<feature type="domain" description="Glucose-methanol-choline oxidoreductase N-terminal" evidence="3">
    <location>
        <begin position="295"/>
        <end position="309"/>
    </location>
</feature>
<dbReference type="Pfam" id="PF05199">
    <property type="entry name" value="GMC_oxred_C"/>
    <property type="match status" value="1"/>
</dbReference>
<protein>
    <submittedName>
        <fullName evidence="4">Dehydrogenase xptC</fullName>
    </submittedName>
</protein>
<evidence type="ECO:0000313" key="5">
    <source>
        <dbReference type="Proteomes" id="UP000660729"/>
    </source>
</evidence>
<dbReference type="InterPro" id="IPR007867">
    <property type="entry name" value="GMC_OxRtase_C"/>
</dbReference>
<evidence type="ECO:0000256" key="1">
    <source>
        <dbReference type="ARBA" id="ARBA00010790"/>
    </source>
</evidence>
<name>A0A8H6VQ36_9PEZI</name>
<dbReference type="AlphaFoldDB" id="A0A8H6VQ36"/>
<gene>
    <name evidence="4" type="ORF">HII31_03903</name>
</gene>